<dbReference type="EMBL" id="CM002924">
    <property type="protein sequence ID" value="KGN57478.1"/>
    <property type="molecule type" value="Genomic_DNA"/>
</dbReference>
<dbReference type="InterPro" id="IPR007239">
    <property type="entry name" value="Atg5"/>
</dbReference>
<keyword evidence="2" id="KW-1017">Isopeptide bond</keyword>
<evidence type="ECO:0000313" key="6">
    <source>
        <dbReference type="EMBL" id="KGN57478.1"/>
    </source>
</evidence>
<dbReference type="GO" id="GO:0005737">
    <property type="term" value="C:cytoplasm"/>
    <property type="evidence" value="ECO:0007669"/>
    <property type="project" value="InterPro"/>
</dbReference>
<evidence type="ECO:0000256" key="2">
    <source>
        <dbReference type="ARBA" id="ARBA00022499"/>
    </source>
</evidence>
<dbReference type="Gene3D" id="1.10.246.190">
    <property type="entry name" value="Autophagy protein Apg5, helix rich domain"/>
    <property type="match status" value="1"/>
</dbReference>
<keyword evidence="4" id="KW-0072">Autophagy</keyword>
<reference evidence="6 7" key="2">
    <citation type="journal article" date="2009" name="PLoS ONE">
        <title>An integrated genetic and cytogenetic map of the cucumber genome.</title>
        <authorList>
            <person name="Ren Y."/>
            <person name="Zhang Z."/>
            <person name="Liu J."/>
            <person name="Staub J.E."/>
            <person name="Han Y."/>
            <person name="Cheng Z."/>
            <person name="Li X."/>
            <person name="Lu J."/>
            <person name="Miao H."/>
            <person name="Kang H."/>
            <person name="Xie B."/>
            <person name="Gu X."/>
            <person name="Wang X."/>
            <person name="Du Y."/>
            <person name="Jin W."/>
            <person name="Huang S."/>
        </authorList>
    </citation>
    <scope>NUCLEOTIDE SEQUENCE [LARGE SCALE GENOMIC DNA]</scope>
    <source>
        <strain evidence="7">cv. 9930</strain>
    </source>
</reference>
<dbReference type="Proteomes" id="UP000029981">
    <property type="component" value="Chromosome 3"/>
</dbReference>
<protein>
    <recommendedName>
        <fullName evidence="5">Autophagy protein ATG5 alpha-helical bundle region domain-containing protein</fullName>
    </recommendedName>
</protein>
<dbReference type="PANTHER" id="PTHR13040">
    <property type="entry name" value="AUTOPHAGY PROTEIN 5"/>
    <property type="match status" value="1"/>
</dbReference>
<evidence type="ECO:0000313" key="7">
    <source>
        <dbReference type="Proteomes" id="UP000029981"/>
    </source>
</evidence>
<keyword evidence="3" id="KW-0832">Ubl conjugation</keyword>
<dbReference type="InterPro" id="IPR048940">
    <property type="entry name" value="ATG5_HBR"/>
</dbReference>
<organism evidence="6 7">
    <name type="scientific">Cucumis sativus</name>
    <name type="common">Cucumber</name>
    <dbReference type="NCBI Taxonomy" id="3659"/>
    <lineage>
        <taxon>Eukaryota</taxon>
        <taxon>Viridiplantae</taxon>
        <taxon>Streptophyta</taxon>
        <taxon>Embryophyta</taxon>
        <taxon>Tracheophyta</taxon>
        <taxon>Spermatophyta</taxon>
        <taxon>Magnoliopsida</taxon>
        <taxon>eudicotyledons</taxon>
        <taxon>Gunneridae</taxon>
        <taxon>Pentapetalae</taxon>
        <taxon>rosids</taxon>
        <taxon>fabids</taxon>
        <taxon>Cucurbitales</taxon>
        <taxon>Cucurbitaceae</taxon>
        <taxon>Benincaseae</taxon>
        <taxon>Cucumis</taxon>
    </lineage>
</organism>
<evidence type="ECO:0000256" key="4">
    <source>
        <dbReference type="ARBA" id="ARBA00023006"/>
    </source>
</evidence>
<evidence type="ECO:0000256" key="3">
    <source>
        <dbReference type="ARBA" id="ARBA00022843"/>
    </source>
</evidence>
<dbReference type="AlphaFoldDB" id="A0A0A0L6X2"/>
<gene>
    <name evidence="6" type="ORF">Csa_3G197930</name>
</gene>
<proteinExistence type="inferred from homology"/>
<dbReference type="Pfam" id="PF20637">
    <property type="entry name" value="ATG5_HBR"/>
    <property type="match status" value="1"/>
</dbReference>
<sequence>MRGEEREAIPPCKYPRRAPSMMRGEEVHFRGYPRQLLIPCEGEDSIKWSFINSLKEADYIINGNTKNVMSMSEPDLLELWRSVSNGMLASAMMMT</sequence>
<accession>A0A0A0L6X2</accession>
<dbReference type="PANTHER" id="PTHR13040:SF2">
    <property type="entry name" value="AUTOPHAGY PROTEIN 5"/>
    <property type="match status" value="1"/>
</dbReference>
<reference evidence="6 7" key="3">
    <citation type="journal article" date="2010" name="BMC Genomics">
        <title>Transcriptome sequencing and comparative analysis of cucumber flowers with different sex types.</title>
        <authorList>
            <person name="Guo S."/>
            <person name="Zheng Y."/>
            <person name="Joung J.G."/>
            <person name="Liu S."/>
            <person name="Zhang Z."/>
            <person name="Crasta O.R."/>
            <person name="Sobral B.W."/>
            <person name="Xu Y."/>
            <person name="Huang S."/>
            <person name="Fei Z."/>
        </authorList>
    </citation>
    <scope>NUCLEOTIDE SEQUENCE [LARGE SCALE GENOMIC DNA]</scope>
    <source>
        <strain evidence="7">cv. 9930</strain>
    </source>
</reference>
<comment type="similarity">
    <text evidence="1">Belongs to the ATG5 family.</text>
</comment>
<dbReference type="GO" id="GO:0006914">
    <property type="term" value="P:autophagy"/>
    <property type="evidence" value="ECO:0007669"/>
    <property type="project" value="UniProtKB-KW"/>
</dbReference>
<name>A0A0A0L6X2_CUCSA</name>
<dbReference type="Gramene" id="KGN57478">
    <property type="protein sequence ID" value="KGN57478"/>
    <property type="gene ID" value="Csa_3G197930"/>
</dbReference>
<dbReference type="InterPro" id="IPR042526">
    <property type="entry name" value="Atg5_HR"/>
</dbReference>
<dbReference type="STRING" id="3659.A0A0A0L6X2"/>
<evidence type="ECO:0000259" key="5">
    <source>
        <dbReference type="Pfam" id="PF20637"/>
    </source>
</evidence>
<feature type="domain" description="Autophagy protein ATG5 alpha-helical bundle region" evidence="5">
    <location>
        <begin position="43"/>
        <end position="86"/>
    </location>
</feature>
<reference evidence="6 7" key="1">
    <citation type="journal article" date="2009" name="Nat. Genet.">
        <title>The genome of the cucumber, Cucumis sativus L.</title>
        <authorList>
            <person name="Huang S."/>
            <person name="Li R."/>
            <person name="Zhang Z."/>
            <person name="Li L."/>
            <person name="Gu X."/>
            <person name="Fan W."/>
            <person name="Lucas W.J."/>
            <person name="Wang X."/>
            <person name="Xie B."/>
            <person name="Ni P."/>
            <person name="Ren Y."/>
            <person name="Zhu H."/>
            <person name="Li J."/>
            <person name="Lin K."/>
            <person name="Jin W."/>
            <person name="Fei Z."/>
            <person name="Li G."/>
            <person name="Staub J."/>
            <person name="Kilian A."/>
            <person name="van der Vossen E.A."/>
            <person name="Wu Y."/>
            <person name="Guo J."/>
            <person name="He J."/>
            <person name="Jia Z."/>
            <person name="Ren Y."/>
            <person name="Tian G."/>
            <person name="Lu Y."/>
            <person name="Ruan J."/>
            <person name="Qian W."/>
            <person name="Wang M."/>
            <person name="Huang Q."/>
            <person name="Li B."/>
            <person name="Xuan Z."/>
            <person name="Cao J."/>
            <person name="Asan"/>
            <person name="Wu Z."/>
            <person name="Zhang J."/>
            <person name="Cai Q."/>
            <person name="Bai Y."/>
            <person name="Zhao B."/>
            <person name="Han Y."/>
            <person name="Li Y."/>
            <person name="Li X."/>
            <person name="Wang S."/>
            <person name="Shi Q."/>
            <person name="Liu S."/>
            <person name="Cho W.K."/>
            <person name="Kim J.Y."/>
            <person name="Xu Y."/>
            <person name="Heller-Uszynska K."/>
            <person name="Miao H."/>
            <person name="Cheng Z."/>
            <person name="Zhang S."/>
            <person name="Wu J."/>
            <person name="Yang Y."/>
            <person name="Kang H."/>
            <person name="Li M."/>
            <person name="Liang H."/>
            <person name="Ren X."/>
            <person name="Shi Z."/>
            <person name="Wen M."/>
            <person name="Jian M."/>
            <person name="Yang H."/>
            <person name="Zhang G."/>
            <person name="Yang Z."/>
            <person name="Chen R."/>
            <person name="Liu S."/>
            <person name="Li J."/>
            <person name="Ma L."/>
            <person name="Liu H."/>
            <person name="Zhou Y."/>
            <person name="Zhao J."/>
            <person name="Fang X."/>
            <person name="Li G."/>
            <person name="Fang L."/>
            <person name="Li Y."/>
            <person name="Liu D."/>
            <person name="Zheng H."/>
            <person name="Zhang Y."/>
            <person name="Qin N."/>
            <person name="Li Z."/>
            <person name="Yang G."/>
            <person name="Yang S."/>
            <person name="Bolund L."/>
            <person name="Kristiansen K."/>
            <person name="Zheng H."/>
            <person name="Li S."/>
            <person name="Zhang X."/>
            <person name="Yang H."/>
            <person name="Wang J."/>
            <person name="Sun R."/>
            <person name="Zhang B."/>
            <person name="Jiang S."/>
            <person name="Wang J."/>
            <person name="Du Y."/>
            <person name="Li S."/>
        </authorList>
    </citation>
    <scope>NUCLEOTIDE SEQUENCE [LARGE SCALE GENOMIC DNA]</scope>
    <source>
        <strain evidence="7">cv. 9930</strain>
    </source>
</reference>
<evidence type="ECO:0000256" key="1">
    <source>
        <dbReference type="ARBA" id="ARBA00006910"/>
    </source>
</evidence>
<reference evidence="6 7" key="4">
    <citation type="journal article" date="2011" name="BMC Genomics">
        <title>RNA-Seq improves annotation of protein-coding genes in the cucumber genome.</title>
        <authorList>
            <person name="Li Z."/>
            <person name="Zhang Z."/>
            <person name="Yan P."/>
            <person name="Huang S."/>
            <person name="Fei Z."/>
            <person name="Lin K."/>
        </authorList>
    </citation>
    <scope>NUCLEOTIDE SEQUENCE [LARGE SCALE GENOMIC DNA]</scope>
    <source>
        <strain evidence="7">cv. 9930</strain>
    </source>
</reference>
<keyword evidence="7" id="KW-1185">Reference proteome</keyword>